<evidence type="ECO:0000256" key="4">
    <source>
        <dbReference type="ARBA" id="ARBA00022989"/>
    </source>
</evidence>
<evidence type="ECO:0000256" key="6">
    <source>
        <dbReference type="SAM" id="Phobius"/>
    </source>
</evidence>
<feature type="transmembrane region" description="Helical" evidence="6">
    <location>
        <begin position="78"/>
        <end position="103"/>
    </location>
</feature>
<organism evidence="7 8">
    <name type="scientific">Rheinheimera mesophila</name>
    <dbReference type="NCBI Taxonomy" id="1547515"/>
    <lineage>
        <taxon>Bacteria</taxon>
        <taxon>Pseudomonadati</taxon>
        <taxon>Pseudomonadota</taxon>
        <taxon>Gammaproteobacteria</taxon>
        <taxon>Chromatiales</taxon>
        <taxon>Chromatiaceae</taxon>
        <taxon>Rheinheimera</taxon>
    </lineage>
</organism>
<evidence type="ECO:0000313" key="8">
    <source>
        <dbReference type="Proteomes" id="UP000276260"/>
    </source>
</evidence>
<sequence length="420" mass="47782">MLRSDFARKLLNNSLAHGLNFGSRWLLNLVVARQLLASDFGVFSYVYMLANLFFPTIAFGVSFYLIHHSARQQQISLLFNSLVLSFVVFLLLCLAVVGIDYWINDTVPYYLYLLSLLIGLVWAVSQAIFCYLKGRQQFFVEVKSQFVGALSLLVVVALLFAGVMTQLDAMLEAVLVASLVPVLMGLNVLWPEIKAGLGDYVRHFSGYLGWQDIRHRLHFALHDVFAIIMTNIPFIFLALFSTLLALGQFRKLFILFMPITLLPVIFSQVFLSRLSRLMLLNDKLKFFRKVFLVTLPLLSLPYLLMWPLGDWLYQISFNEALDPADLLMLHLVLATLWLTLLKTYFEVLLTSLGANHHKAMLVTLAVAITALAYCWFNYDLTVQLTAWLFLTGNVLITSMLVAACVWQIVQQKSQAQQKQS</sequence>
<evidence type="ECO:0000256" key="2">
    <source>
        <dbReference type="ARBA" id="ARBA00022475"/>
    </source>
</evidence>
<evidence type="ECO:0008006" key="9">
    <source>
        <dbReference type="Google" id="ProtNLM"/>
    </source>
</evidence>
<feature type="transmembrane region" description="Helical" evidence="6">
    <location>
        <begin position="144"/>
        <end position="163"/>
    </location>
</feature>
<evidence type="ECO:0000256" key="5">
    <source>
        <dbReference type="ARBA" id="ARBA00023136"/>
    </source>
</evidence>
<dbReference type="InterPro" id="IPR050833">
    <property type="entry name" value="Poly_Biosynth_Transport"/>
</dbReference>
<dbReference type="AlphaFoldDB" id="A0A3P3QQG4"/>
<dbReference type="GO" id="GO:0005886">
    <property type="term" value="C:plasma membrane"/>
    <property type="evidence" value="ECO:0007669"/>
    <property type="project" value="UniProtKB-SubCell"/>
</dbReference>
<feature type="transmembrane region" description="Helical" evidence="6">
    <location>
        <begin position="252"/>
        <end position="274"/>
    </location>
</feature>
<evidence type="ECO:0000256" key="1">
    <source>
        <dbReference type="ARBA" id="ARBA00004651"/>
    </source>
</evidence>
<feature type="transmembrane region" description="Helical" evidence="6">
    <location>
        <begin position="359"/>
        <end position="378"/>
    </location>
</feature>
<feature type="transmembrane region" description="Helical" evidence="6">
    <location>
        <begin position="109"/>
        <end position="132"/>
    </location>
</feature>
<dbReference type="EMBL" id="RRCF01000001">
    <property type="protein sequence ID" value="RRJ22978.1"/>
    <property type="molecule type" value="Genomic_DNA"/>
</dbReference>
<accession>A0A3P3QQG4</accession>
<protein>
    <recommendedName>
        <fullName evidence="9">Polysaccharide biosynthesis protein</fullName>
    </recommendedName>
</protein>
<comment type="caution">
    <text evidence="7">The sequence shown here is derived from an EMBL/GenBank/DDBJ whole genome shotgun (WGS) entry which is preliminary data.</text>
</comment>
<keyword evidence="8" id="KW-1185">Reference proteome</keyword>
<feature type="transmembrane region" description="Helical" evidence="6">
    <location>
        <begin position="224"/>
        <end position="246"/>
    </location>
</feature>
<comment type="subcellular location">
    <subcellularLocation>
        <location evidence="1">Cell membrane</location>
        <topology evidence="1">Multi-pass membrane protein</topology>
    </subcellularLocation>
</comment>
<dbReference type="PANTHER" id="PTHR30250">
    <property type="entry name" value="PST FAMILY PREDICTED COLANIC ACID TRANSPORTER"/>
    <property type="match status" value="1"/>
</dbReference>
<keyword evidence="3 6" id="KW-0812">Transmembrane</keyword>
<keyword evidence="5 6" id="KW-0472">Membrane</keyword>
<dbReference type="RefSeq" id="WP_046518718.1">
    <property type="nucleotide sequence ID" value="NZ_LAVS01000004.1"/>
</dbReference>
<keyword evidence="2" id="KW-1003">Cell membrane</keyword>
<feature type="transmembrane region" description="Helical" evidence="6">
    <location>
        <begin position="169"/>
        <end position="190"/>
    </location>
</feature>
<keyword evidence="4 6" id="KW-1133">Transmembrane helix</keyword>
<dbReference type="Proteomes" id="UP000276260">
    <property type="component" value="Unassembled WGS sequence"/>
</dbReference>
<evidence type="ECO:0000256" key="3">
    <source>
        <dbReference type="ARBA" id="ARBA00022692"/>
    </source>
</evidence>
<proteinExistence type="predicted"/>
<gene>
    <name evidence="7" type="ORF">EIK76_02500</name>
</gene>
<evidence type="ECO:0000313" key="7">
    <source>
        <dbReference type="EMBL" id="RRJ22978.1"/>
    </source>
</evidence>
<dbReference type="PANTHER" id="PTHR30250:SF11">
    <property type="entry name" value="O-ANTIGEN TRANSPORTER-RELATED"/>
    <property type="match status" value="1"/>
</dbReference>
<feature type="transmembrane region" description="Helical" evidence="6">
    <location>
        <begin position="45"/>
        <end position="66"/>
    </location>
</feature>
<reference evidence="7 8" key="1">
    <citation type="submission" date="2018-11" db="EMBL/GenBank/DDBJ databases">
        <title>Draft genome analysis of Rheinheimera mesophila isolated from an industrial waste site.</title>
        <authorList>
            <person name="Yu Q."/>
            <person name="Qi Y."/>
            <person name="Zhang H."/>
            <person name="Lu Y."/>
            <person name="Pu J."/>
        </authorList>
    </citation>
    <scope>NUCLEOTIDE SEQUENCE [LARGE SCALE GENOMIC DNA]</scope>
    <source>
        <strain evidence="7 8">IITR13</strain>
    </source>
</reference>
<dbReference type="OrthoDB" id="5756412at2"/>
<feature type="transmembrane region" description="Helical" evidence="6">
    <location>
        <begin position="326"/>
        <end position="347"/>
    </location>
</feature>
<feature type="transmembrane region" description="Helical" evidence="6">
    <location>
        <begin position="384"/>
        <end position="409"/>
    </location>
</feature>
<name>A0A3P3QQG4_9GAMM</name>
<feature type="transmembrane region" description="Helical" evidence="6">
    <location>
        <begin position="286"/>
        <end position="306"/>
    </location>
</feature>